<dbReference type="Proteomes" id="UP000007306">
    <property type="component" value="Chromosome 9"/>
</dbReference>
<proteinExistence type="predicted"/>
<organism evidence="1 2">
    <name type="scientific">Oryza glaberrima</name>
    <name type="common">African rice</name>
    <dbReference type="NCBI Taxonomy" id="4538"/>
    <lineage>
        <taxon>Eukaryota</taxon>
        <taxon>Viridiplantae</taxon>
        <taxon>Streptophyta</taxon>
        <taxon>Embryophyta</taxon>
        <taxon>Tracheophyta</taxon>
        <taxon>Spermatophyta</taxon>
        <taxon>Magnoliopsida</taxon>
        <taxon>Liliopsida</taxon>
        <taxon>Poales</taxon>
        <taxon>Poaceae</taxon>
        <taxon>BOP clade</taxon>
        <taxon>Oryzoideae</taxon>
        <taxon>Oryzeae</taxon>
        <taxon>Oryzinae</taxon>
        <taxon>Oryza</taxon>
    </lineage>
</organism>
<dbReference type="OMA" id="CNILIRI"/>
<dbReference type="EnsemblPlants" id="ORGLA09G0066000.1">
    <property type="protein sequence ID" value="ORGLA09G0066000.1"/>
    <property type="gene ID" value="ORGLA09G0066000"/>
</dbReference>
<dbReference type="Gramene" id="ORGLA09G0066000.1">
    <property type="protein sequence ID" value="ORGLA09G0066000.1"/>
    <property type="gene ID" value="ORGLA09G0066000"/>
</dbReference>
<name>I1QNN1_ORYGL</name>
<evidence type="ECO:0000313" key="1">
    <source>
        <dbReference type="EnsemblPlants" id="ORGLA09G0066000.1"/>
    </source>
</evidence>
<dbReference type="AlphaFoldDB" id="I1QNN1"/>
<dbReference type="HOGENOM" id="CLU_208722_0_0_1"/>
<sequence>MLGIVSSLFESFQVHAMTCFHEGMGLATLSHDMNSLSHDYCNMLIRLLVFRHNGLIKY</sequence>
<evidence type="ECO:0000313" key="2">
    <source>
        <dbReference type="Proteomes" id="UP000007306"/>
    </source>
</evidence>
<keyword evidence="2" id="KW-1185">Reference proteome</keyword>
<accession>I1QNN1</accession>
<protein>
    <submittedName>
        <fullName evidence="1">Uncharacterized protein</fullName>
    </submittedName>
</protein>
<reference evidence="1" key="1">
    <citation type="submission" date="2015-06" db="UniProtKB">
        <authorList>
            <consortium name="EnsemblPlants"/>
        </authorList>
    </citation>
    <scope>IDENTIFICATION</scope>
</reference>
<reference evidence="1 2" key="2">
    <citation type="submission" date="2018-04" db="EMBL/GenBank/DDBJ databases">
        <title>OglaRS2 (Oryza glaberrima Reference Sequence Version 2).</title>
        <authorList>
            <person name="Zhang J."/>
            <person name="Kudrna D."/>
            <person name="Lee S."/>
            <person name="Talag J."/>
            <person name="Rajasekar S."/>
            <person name="Wing R.A."/>
        </authorList>
    </citation>
    <scope>NUCLEOTIDE SEQUENCE [LARGE SCALE GENOMIC DNA]</scope>
    <source>
        <strain evidence="1 2">cv. IRGC 96717</strain>
    </source>
</reference>